<dbReference type="AlphaFoldDB" id="A0AAW1Q4B1"/>
<comment type="subunit">
    <text evidence="3">Component of the proteasome complex.</text>
</comment>
<dbReference type="GO" id="GO:0051603">
    <property type="term" value="P:proteolysis involved in protein catabolic process"/>
    <property type="evidence" value="ECO:0007669"/>
    <property type="project" value="InterPro"/>
</dbReference>
<dbReference type="GO" id="GO:0005634">
    <property type="term" value="C:nucleus"/>
    <property type="evidence" value="ECO:0007669"/>
    <property type="project" value="UniProtKB-SubCell"/>
</dbReference>
<dbReference type="PANTHER" id="PTHR32194">
    <property type="entry name" value="METALLOPROTEASE TLDD"/>
    <property type="match status" value="1"/>
</dbReference>
<dbReference type="GO" id="GO:0005839">
    <property type="term" value="C:proteasome core complex"/>
    <property type="evidence" value="ECO:0007669"/>
    <property type="project" value="InterPro"/>
</dbReference>
<reference evidence="4 5" key="1">
    <citation type="journal article" date="2024" name="Nat. Commun.">
        <title>Phylogenomics reveals the evolutionary origins of lichenization in chlorophyte algae.</title>
        <authorList>
            <person name="Puginier C."/>
            <person name="Libourel C."/>
            <person name="Otte J."/>
            <person name="Skaloud P."/>
            <person name="Haon M."/>
            <person name="Grisel S."/>
            <person name="Petersen M."/>
            <person name="Berrin J.G."/>
            <person name="Delaux P.M."/>
            <person name="Dal Grande F."/>
            <person name="Keller J."/>
        </authorList>
    </citation>
    <scope>NUCLEOTIDE SEQUENCE [LARGE SCALE GENOMIC DNA]</scope>
    <source>
        <strain evidence="4 5">SAG 2043</strain>
    </source>
</reference>
<comment type="subcellular location">
    <subcellularLocation>
        <location evidence="3">Cytoplasm</location>
    </subcellularLocation>
    <subcellularLocation>
        <location evidence="3">Nucleus</location>
    </subcellularLocation>
</comment>
<keyword evidence="5" id="KW-1185">Reference proteome</keyword>
<keyword evidence="1 3" id="KW-0963">Cytoplasm</keyword>
<protein>
    <recommendedName>
        <fullName evidence="3">Proteasome subunit beta</fullName>
    </recommendedName>
</protein>
<dbReference type="Pfam" id="PF00227">
    <property type="entry name" value="Proteasome"/>
    <property type="match status" value="2"/>
</dbReference>
<evidence type="ECO:0000256" key="2">
    <source>
        <dbReference type="ARBA" id="ARBA00022942"/>
    </source>
</evidence>
<keyword evidence="3" id="KW-0539">Nucleus</keyword>
<gene>
    <name evidence="4" type="ORF">WJX72_007532</name>
</gene>
<dbReference type="GO" id="GO:0005737">
    <property type="term" value="C:cytoplasm"/>
    <property type="evidence" value="ECO:0007669"/>
    <property type="project" value="UniProtKB-SubCell"/>
</dbReference>
<dbReference type="PROSITE" id="PS00854">
    <property type="entry name" value="PROTEASOME_BETA_1"/>
    <property type="match status" value="1"/>
</dbReference>
<evidence type="ECO:0000256" key="1">
    <source>
        <dbReference type="ARBA" id="ARBA00022490"/>
    </source>
</evidence>
<dbReference type="Gene3D" id="3.60.20.10">
    <property type="entry name" value="Glutamine Phosphoribosylpyrophosphate, subunit 1, domain 1"/>
    <property type="match status" value="2"/>
</dbReference>
<sequence length="252" mass="27513">MEPPTHCRAGATLPSGQEFLQSFQHRIARAFAGDTFEPIPLRCQMAGAGVQQPHAGAQAGPRVHANWSPYDDNGGTCVAVAGNDYCIIAASTRMSSGYAILTRRSSKFLKFSDKCLIASAGFQADLLGNTLYYKRFFPYYAWNLCAGLDEEGKGAVYTYDPVGSFERVGYSCQGSGKDLIQPVLDNQLRAASPLLLPAKNWMSSLPLDQAVDLVKDAFVSAGERDIYTGDWVELLIVTKGGIRREELELKKD</sequence>
<comment type="function">
    <text evidence="3">Component of the proteasome, a multicatalytic proteinase complex which is characterized by its ability to cleave peptides with Arg, Phe, Tyr, Leu, and Glu adjacent to the leaving group at neutral or slightly basic pH. The proteasome has an ATP-dependent proteolytic activity.</text>
</comment>
<dbReference type="Proteomes" id="UP001489004">
    <property type="component" value="Unassembled WGS sequence"/>
</dbReference>
<dbReference type="SUPFAM" id="SSF56235">
    <property type="entry name" value="N-terminal nucleophile aminohydrolases (Ntn hydrolases)"/>
    <property type="match status" value="1"/>
</dbReference>
<dbReference type="InterPro" id="IPR029055">
    <property type="entry name" value="Ntn_hydrolases_N"/>
</dbReference>
<name>A0AAW1Q4B1_9CHLO</name>
<evidence type="ECO:0000313" key="5">
    <source>
        <dbReference type="Proteomes" id="UP001489004"/>
    </source>
</evidence>
<evidence type="ECO:0000256" key="3">
    <source>
        <dbReference type="RuleBase" id="RU004203"/>
    </source>
</evidence>
<dbReference type="EMBL" id="JALJOR010000006">
    <property type="protein sequence ID" value="KAK9815660.1"/>
    <property type="molecule type" value="Genomic_DNA"/>
</dbReference>
<organism evidence="4 5">
    <name type="scientific">[Myrmecia] bisecta</name>
    <dbReference type="NCBI Taxonomy" id="41462"/>
    <lineage>
        <taxon>Eukaryota</taxon>
        <taxon>Viridiplantae</taxon>
        <taxon>Chlorophyta</taxon>
        <taxon>core chlorophytes</taxon>
        <taxon>Trebouxiophyceae</taxon>
        <taxon>Trebouxiales</taxon>
        <taxon>Trebouxiaceae</taxon>
        <taxon>Myrmecia</taxon>
    </lineage>
</organism>
<accession>A0AAW1Q4B1</accession>
<dbReference type="InterPro" id="IPR016050">
    <property type="entry name" value="Proteasome_bsu_CS"/>
</dbReference>
<comment type="similarity">
    <text evidence="3">Belongs to the peptidase T1B family.</text>
</comment>
<dbReference type="InterPro" id="IPR023333">
    <property type="entry name" value="Proteasome_suB-type"/>
</dbReference>
<dbReference type="PANTHER" id="PTHR32194:SF2">
    <property type="entry name" value="PROTEASOME SUBUNIT BETA TYPE-1"/>
    <property type="match status" value="1"/>
</dbReference>
<proteinExistence type="inferred from homology"/>
<dbReference type="InterPro" id="IPR001353">
    <property type="entry name" value="Proteasome_sua/b"/>
</dbReference>
<comment type="caution">
    <text evidence="4">The sequence shown here is derived from an EMBL/GenBank/DDBJ whole genome shotgun (WGS) entry which is preliminary data.</text>
</comment>
<keyword evidence="2 3" id="KW-0647">Proteasome</keyword>
<evidence type="ECO:0000313" key="4">
    <source>
        <dbReference type="EMBL" id="KAK9815660.1"/>
    </source>
</evidence>